<evidence type="ECO:0000313" key="2">
    <source>
        <dbReference type="Proteomes" id="UP001233172"/>
    </source>
</evidence>
<organism evidence="1 2">
    <name type="scientific">Biomphalaria pfeifferi</name>
    <name type="common">Bloodfluke planorb</name>
    <name type="synonym">Freshwater snail</name>
    <dbReference type="NCBI Taxonomy" id="112525"/>
    <lineage>
        <taxon>Eukaryota</taxon>
        <taxon>Metazoa</taxon>
        <taxon>Spiralia</taxon>
        <taxon>Lophotrochozoa</taxon>
        <taxon>Mollusca</taxon>
        <taxon>Gastropoda</taxon>
        <taxon>Heterobranchia</taxon>
        <taxon>Euthyneura</taxon>
        <taxon>Panpulmonata</taxon>
        <taxon>Hygrophila</taxon>
        <taxon>Lymnaeoidea</taxon>
        <taxon>Planorbidae</taxon>
        <taxon>Biomphalaria</taxon>
    </lineage>
</organism>
<proteinExistence type="predicted"/>
<gene>
    <name evidence="1" type="ORF">Bpfe_003831</name>
</gene>
<accession>A0AAD8C654</accession>
<reference evidence="1" key="2">
    <citation type="submission" date="2023-04" db="EMBL/GenBank/DDBJ databases">
        <authorList>
            <person name="Bu L."/>
            <person name="Lu L."/>
            <person name="Laidemitt M.R."/>
            <person name="Zhang S.M."/>
            <person name="Mutuku M."/>
            <person name="Mkoji G."/>
            <person name="Steinauer M."/>
            <person name="Loker E.S."/>
        </authorList>
    </citation>
    <scope>NUCLEOTIDE SEQUENCE</scope>
    <source>
        <strain evidence="1">KasaAsao</strain>
        <tissue evidence="1">Whole Snail</tissue>
    </source>
</reference>
<sequence length="106" mass="11980">MSVIGDVIKCSHMEEETAAELHFVWSPNDESRAKLMILLNEAEVALCYLRPVNCAVFTTQANTTIKSTPTQRYEINVSVLGVKSSGYWKVQYMMQRMTELVSLSCL</sequence>
<name>A0AAD8C654_BIOPF</name>
<protein>
    <submittedName>
        <fullName evidence="1">Uncharacterized protein</fullName>
    </submittedName>
</protein>
<reference evidence="1" key="1">
    <citation type="journal article" date="2023" name="PLoS Negl. Trop. Dis.">
        <title>A genome sequence for Biomphalaria pfeifferi, the major vector snail for the human-infecting parasite Schistosoma mansoni.</title>
        <authorList>
            <person name="Bu L."/>
            <person name="Lu L."/>
            <person name="Laidemitt M.R."/>
            <person name="Zhang S.M."/>
            <person name="Mutuku M."/>
            <person name="Mkoji G."/>
            <person name="Steinauer M."/>
            <person name="Loker E.S."/>
        </authorList>
    </citation>
    <scope>NUCLEOTIDE SEQUENCE</scope>
    <source>
        <strain evidence="1">KasaAsao</strain>
    </source>
</reference>
<dbReference type="AlphaFoldDB" id="A0AAD8C654"/>
<evidence type="ECO:0000313" key="1">
    <source>
        <dbReference type="EMBL" id="KAK0067096.1"/>
    </source>
</evidence>
<dbReference type="EMBL" id="JASAOG010000009">
    <property type="protein sequence ID" value="KAK0067096.1"/>
    <property type="molecule type" value="Genomic_DNA"/>
</dbReference>
<dbReference type="Proteomes" id="UP001233172">
    <property type="component" value="Unassembled WGS sequence"/>
</dbReference>
<feature type="non-terminal residue" evidence="1">
    <location>
        <position position="106"/>
    </location>
</feature>
<keyword evidence="2" id="KW-1185">Reference proteome</keyword>
<comment type="caution">
    <text evidence="1">The sequence shown here is derived from an EMBL/GenBank/DDBJ whole genome shotgun (WGS) entry which is preliminary data.</text>
</comment>